<dbReference type="EMBL" id="JADGKB010000069">
    <property type="protein sequence ID" value="KAJ3255249.1"/>
    <property type="molecule type" value="Genomic_DNA"/>
</dbReference>
<comment type="caution">
    <text evidence="1">The sequence shown here is derived from an EMBL/GenBank/DDBJ whole genome shotgun (WGS) entry which is preliminary data.</text>
</comment>
<accession>A0AAD5UE21</accession>
<keyword evidence="2" id="KW-1185">Reference proteome</keyword>
<name>A0AAD5UE21_9FUNG</name>
<dbReference type="AlphaFoldDB" id="A0AAD5UE21"/>
<gene>
    <name evidence="1" type="ORF">HK103_006385</name>
</gene>
<protein>
    <submittedName>
        <fullName evidence="1">Uncharacterized protein</fullName>
    </submittedName>
</protein>
<evidence type="ECO:0000313" key="2">
    <source>
        <dbReference type="Proteomes" id="UP001210925"/>
    </source>
</evidence>
<proteinExistence type="predicted"/>
<dbReference type="Proteomes" id="UP001210925">
    <property type="component" value="Unassembled WGS sequence"/>
</dbReference>
<reference evidence="1" key="1">
    <citation type="submission" date="2020-05" db="EMBL/GenBank/DDBJ databases">
        <title>Phylogenomic resolution of chytrid fungi.</title>
        <authorList>
            <person name="Stajich J.E."/>
            <person name="Amses K."/>
            <person name="Simmons R."/>
            <person name="Seto K."/>
            <person name="Myers J."/>
            <person name="Bonds A."/>
            <person name="Quandt C.A."/>
            <person name="Barry K."/>
            <person name="Liu P."/>
            <person name="Grigoriev I."/>
            <person name="Longcore J.E."/>
            <person name="James T.Y."/>
        </authorList>
    </citation>
    <scope>NUCLEOTIDE SEQUENCE</scope>
    <source>
        <strain evidence="1">PLAUS21</strain>
    </source>
</reference>
<sequence>MPPHSELGSENEGVFRIKLDPYVKDFQNQQIRNSTQLPVGSIPCNGVTDFVEKVWQQYGRKTSKEVIRNDDRSLEMSEESPQFEDMDKFIRFRKYNRYMLPSELSITNLSTFNKSDAPIVTVICKYSFNLVQKEDWSDFQQKFILPQQQDRAGAPTNNIVTDIEQRLHIKWDAELFSQGANWYSWAAYIASLPLYEHDSNILRPPPPHLVNRFTTVPTAPSLRLQTIHASTMAYSNSITDIKREIELLKAENNAVLELAAATNIKAQQTSNRITNLIDKLGGMIGITNGFVTSTRPDTSTVGIFADRIPDIADVDHM</sequence>
<organism evidence="1 2">
    <name type="scientific">Boothiomyces macroporosus</name>
    <dbReference type="NCBI Taxonomy" id="261099"/>
    <lineage>
        <taxon>Eukaryota</taxon>
        <taxon>Fungi</taxon>
        <taxon>Fungi incertae sedis</taxon>
        <taxon>Chytridiomycota</taxon>
        <taxon>Chytridiomycota incertae sedis</taxon>
        <taxon>Chytridiomycetes</taxon>
        <taxon>Rhizophydiales</taxon>
        <taxon>Terramycetaceae</taxon>
        <taxon>Boothiomyces</taxon>
    </lineage>
</organism>
<evidence type="ECO:0000313" key="1">
    <source>
        <dbReference type="EMBL" id="KAJ3255249.1"/>
    </source>
</evidence>